<dbReference type="VEuPathDB" id="FungiDB:ASPTUDRAFT_43542"/>
<dbReference type="EMBL" id="KV878203">
    <property type="protein sequence ID" value="OJI84482.1"/>
    <property type="molecule type" value="Genomic_DNA"/>
</dbReference>
<reference evidence="3" key="1">
    <citation type="journal article" date="2017" name="Genome Biol.">
        <title>Comparative genomics reveals high biological diversity and specific adaptations in the industrially and medically important fungal genus Aspergillus.</title>
        <authorList>
            <person name="de Vries R.P."/>
            <person name="Riley R."/>
            <person name="Wiebenga A."/>
            <person name="Aguilar-Osorio G."/>
            <person name="Amillis S."/>
            <person name="Uchima C.A."/>
            <person name="Anderluh G."/>
            <person name="Asadollahi M."/>
            <person name="Askin M."/>
            <person name="Barry K."/>
            <person name="Battaglia E."/>
            <person name="Bayram O."/>
            <person name="Benocci T."/>
            <person name="Braus-Stromeyer S.A."/>
            <person name="Caldana C."/>
            <person name="Canovas D."/>
            <person name="Cerqueira G.C."/>
            <person name="Chen F."/>
            <person name="Chen W."/>
            <person name="Choi C."/>
            <person name="Clum A."/>
            <person name="Dos Santos R.A."/>
            <person name="Damasio A.R."/>
            <person name="Diallinas G."/>
            <person name="Emri T."/>
            <person name="Fekete E."/>
            <person name="Flipphi M."/>
            <person name="Freyberg S."/>
            <person name="Gallo A."/>
            <person name="Gournas C."/>
            <person name="Habgood R."/>
            <person name="Hainaut M."/>
            <person name="Harispe M.L."/>
            <person name="Henrissat B."/>
            <person name="Hilden K.S."/>
            <person name="Hope R."/>
            <person name="Hossain A."/>
            <person name="Karabika E."/>
            <person name="Karaffa L."/>
            <person name="Karanyi Z."/>
            <person name="Krasevec N."/>
            <person name="Kuo A."/>
            <person name="Kusch H."/>
            <person name="LaButti K."/>
            <person name="Lagendijk E.L."/>
            <person name="Lapidus A."/>
            <person name="Levasseur A."/>
            <person name="Lindquist E."/>
            <person name="Lipzen A."/>
            <person name="Logrieco A.F."/>
            <person name="MacCabe A."/>
            <person name="Maekelae M.R."/>
            <person name="Malavazi I."/>
            <person name="Melin P."/>
            <person name="Meyer V."/>
            <person name="Mielnichuk N."/>
            <person name="Miskei M."/>
            <person name="Molnar A.P."/>
            <person name="Mule G."/>
            <person name="Ngan C.Y."/>
            <person name="Orejas M."/>
            <person name="Orosz E."/>
            <person name="Ouedraogo J.P."/>
            <person name="Overkamp K.M."/>
            <person name="Park H.-S."/>
            <person name="Perrone G."/>
            <person name="Piumi F."/>
            <person name="Punt P.J."/>
            <person name="Ram A.F."/>
            <person name="Ramon A."/>
            <person name="Rauscher S."/>
            <person name="Record E."/>
            <person name="Riano-Pachon D.M."/>
            <person name="Robert V."/>
            <person name="Roehrig J."/>
            <person name="Ruller R."/>
            <person name="Salamov A."/>
            <person name="Salih N.S."/>
            <person name="Samson R.A."/>
            <person name="Sandor E."/>
            <person name="Sanguinetti M."/>
            <person name="Schuetze T."/>
            <person name="Sepcic K."/>
            <person name="Shelest E."/>
            <person name="Sherlock G."/>
            <person name="Sophianopoulou V."/>
            <person name="Squina F.M."/>
            <person name="Sun H."/>
            <person name="Susca A."/>
            <person name="Todd R.B."/>
            <person name="Tsang A."/>
            <person name="Unkles S.E."/>
            <person name="van de Wiele N."/>
            <person name="van Rossen-Uffink D."/>
            <person name="Oliveira J.V."/>
            <person name="Vesth T.C."/>
            <person name="Visser J."/>
            <person name="Yu J.-H."/>
            <person name="Zhou M."/>
            <person name="Andersen M.R."/>
            <person name="Archer D.B."/>
            <person name="Baker S.E."/>
            <person name="Benoit I."/>
            <person name="Brakhage A.A."/>
            <person name="Braus G.H."/>
            <person name="Fischer R."/>
            <person name="Frisvad J.C."/>
            <person name="Goldman G.H."/>
            <person name="Houbraken J."/>
            <person name="Oakley B."/>
            <person name="Pocsi I."/>
            <person name="Scazzocchio C."/>
            <person name="Seiboth B."/>
            <person name="vanKuyk P.A."/>
            <person name="Wortman J."/>
            <person name="Dyer P.S."/>
            <person name="Grigoriev I.V."/>
        </authorList>
    </citation>
    <scope>NUCLEOTIDE SEQUENCE [LARGE SCALE GENOMIC DNA]</scope>
    <source>
        <strain evidence="3">CBS 134.48</strain>
    </source>
</reference>
<name>A0A1L9N5P5_ASPTC</name>
<keyword evidence="3" id="KW-1185">Reference proteome</keyword>
<sequence>MGQRVELLAASSAAKSRLPLIAPWTLPSLLNFHTQPHSFRLLRYLLLLLSGPDRLSFIWRVERLTEAKGSASSPLRSAPLFLAAEPPRSLTASRGWGALSNCCPSYSRPSSVLPALIILDSSCRECGRSIRRRGPRYAIVTPPSPVSATASASTSEPWTTHADCPGSALPL</sequence>
<dbReference type="AlphaFoldDB" id="A0A1L9N5P5"/>
<feature type="compositionally biased region" description="Low complexity" evidence="1">
    <location>
        <begin position="146"/>
        <end position="155"/>
    </location>
</feature>
<protein>
    <submittedName>
        <fullName evidence="2">Uncharacterized protein</fullName>
    </submittedName>
</protein>
<evidence type="ECO:0000313" key="3">
    <source>
        <dbReference type="Proteomes" id="UP000184304"/>
    </source>
</evidence>
<feature type="region of interest" description="Disordered" evidence="1">
    <location>
        <begin position="145"/>
        <end position="171"/>
    </location>
</feature>
<evidence type="ECO:0000256" key="1">
    <source>
        <dbReference type="SAM" id="MobiDB-lite"/>
    </source>
</evidence>
<accession>A0A1L9N5P5</accession>
<dbReference type="Proteomes" id="UP000184304">
    <property type="component" value="Unassembled WGS sequence"/>
</dbReference>
<organism evidence="2 3">
    <name type="scientific">Aspergillus tubingensis (strain CBS 134.48)</name>
    <dbReference type="NCBI Taxonomy" id="767770"/>
    <lineage>
        <taxon>Eukaryota</taxon>
        <taxon>Fungi</taxon>
        <taxon>Dikarya</taxon>
        <taxon>Ascomycota</taxon>
        <taxon>Pezizomycotina</taxon>
        <taxon>Eurotiomycetes</taxon>
        <taxon>Eurotiomycetidae</taxon>
        <taxon>Eurotiales</taxon>
        <taxon>Aspergillaceae</taxon>
        <taxon>Aspergillus</taxon>
        <taxon>Aspergillus subgen. Circumdati</taxon>
    </lineage>
</organism>
<evidence type="ECO:0000313" key="2">
    <source>
        <dbReference type="EMBL" id="OJI84482.1"/>
    </source>
</evidence>
<gene>
    <name evidence="2" type="ORF">ASPTUDRAFT_43542</name>
</gene>
<proteinExistence type="predicted"/>